<evidence type="ECO:0000259" key="3">
    <source>
        <dbReference type="Pfam" id="PF21012"/>
    </source>
</evidence>
<evidence type="ECO:0000256" key="1">
    <source>
        <dbReference type="SAM" id="MobiDB-lite"/>
    </source>
</evidence>
<dbReference type="Proteomes" id="UP001484239">
    <property type="component" value="Unassembled WGS sequence"/>
</dbReference>
<organism evidence="4 5">
    <name type="scientific">Gaopeijia maritima</name>
    <dbReference type="NCBI Taxonomy" id="3119007"/>
    <lineage>
        <taxon>Bacteria</taxon>
        <taxon>Pseudomonadati</taxon>
        <taxon>Gemmatimonadota</taxon>
        <taxon>Longimicrobiia</taxon>
        <taxon>Gaopeijiales</taxon>
        <taxon>Gaopeijiaceae</taxon>
        <taxon>Gaopeijia</taxon>
    </lineage>
</organism>
<accession>A0ABU9E3T4</accession>
<reference evidence="4 5" key="1">
    <citation type="submission" date="2024-02" db="EMBL/GenBank/DDBJ databases">
        <title>A novel Gemmatimonadota bacterium.</title>
        <authorList>
            <person name="Du Z.-J."/>
            <person name="Ye Y.-Q."/>
        </authorList>
    </citation>
    <scope>NUCLEOTIDE SEQUENCE [LARGE SCALE GENOMIC DNA]</scope>
    <source>
        <strain evidence="4 5">DH-20</strain>
    </source>
</reference>
<dbReference type="EMBL" id="JBBHLI010000001">
    <property type="protein sequence ID" value="MEK9499391.1"/>
    <property type="molecule type" value="Genomic_DNA"/>
</dbReference>
<feature type="compositionally biased region" description="Low complexity" evidence="1">
    <location>
        <begin position="527"/>
        <end position="537"/>
    </location>
</feature>
<evidence type="ECO:0000313" key="4">
    <source>
        <dbReference type="EMBL" id="MEK9499391.1"/>
    </source>
</evidence>
<gene>
    <name evidence="4" type="ORF">WI372_00175</name>
</gene>
<dbReference type="Pfam" id="PF21012">
    <property type="entry name" value="DUF6850"/>
    <property type="match status" value="1"/>
</dbReference>
<feature type="region of interest" description="Disordered" evidence="1">
    <location>
        <begin position="527"/>
        <end position="556"/>
    </location>
</feature>
<feature type="domain" description="DUF6850" evidence="3">
    <location>
        <begin position="92"/>
        <end position="552"/>
    </location>
</feature>
<feature type="chain" id="PRO_5046827812" evidence="2">
    <location>
        <begin position="23"/>
        <end position="556"/>
    </location>
</feature>
<comment type="caution">
    <text evidence="4">The sequence shown here is derived from an EMBL/GenBank/DDBJ whole genome shotgun (WGS) entry which is preliminary data.</text>
</comment>
<name>A0ABU9E3T4_9BACT</name>
<keyword evidence="5" id="KW-1185">Reference proteome</keyword>
<proteinExistence type="predicted"/>
<sequence>MVRRMLVRTVAMSVVVGASAFAAQSVAAQARPTAGPTTIGAAPGSRLHSWSVLAPLADLPREFPGWMPVFGGLLDDAPRGVGPFETAGNPGGLPFDIVDSRASFGMSTERSSGDYRRPFDAVRESRTRAGAVGRQRLGRTGAGIGSVMVENSGYRGDVHSEGARPYSSSPYAVADTFGSDLDQFSARLEAAGGWRLGAWGVGVAAGFQGQETRTVASPVPRRMRSAGPGVGGGIVRELIADRLQAGVSGHWQSLKETVEVYTVAAATQILQFGAYIDPPPAVVTSRYHRGIEREAWTLGAALSGTEQGVDWVLQGRRTGADERHYNEQSNDPRSDLWRANGLSLGLATTGRLSGAARWSASIGWTALDGEAEPPPPVDPDADPIDDPVTFRVDERQLVGSVGLRAPLGGDGWVVAGTLTMVSEVRDRRDEIVRVTSHIDVRTVGLATEVARDLGGGWGVVVGGSALSAQPVGGIPTPDAMGPAYRRWIGPELAMAGTPATTLGFTAGARWDADDGRRVWLRVSSASLSPGSSAASLPQVPEGDRQRWELSGGVVLR</sequence>
<dbReference type="InterPro" id="IPR049236">
    <property type="entry name" value="DUF6850"/>
</dbReference>
<feature type="signal peptide" evidence="2">
    <location>
        <begin position="1"/>
        <end position="22"/>
    </location>
</feature>
<keyword evidence="2" id="KW-0732">Signal</keyword>
<evidence type="ECO:0000313" key="5">
    <source>
        <dbReference type="Proteomes" id="UP001484239"/>
    </source>
</evidence>
<protein>
    <submittedName>
        <fullName evidence="4">DUF6850 family outer membrane beta-barrel protein</fullName>
    </submittedName>
</protein>
<dbReference type="RefSeq" id="WP_405286094.1">
    <property type="nucleotide sequence ID" value="NZ_JBBHLI010000001.1"/>
</dbReference>
<evidence type="ECO:0000256" key="2">
    <source>
        <dbReference type="SAM" id="SignalP"/>
    </source>
</evidence>